<evidence type="ECO:0000259" key="1">
    <source>
        <dbReference type="SMART" id="SM00575"/>
    </source>
</evidence>
<comment type="caution">
    <text evidence="2">The sequence shown here is derived from an EMBL/GenBank/DDBJ whole genome shotgun (WGS) entry which is preliminary data.</text>
</comment>
<protein>
    <recommendedName>
        <fullName evidence="1">Zinc finger PMZ-type domain-containing protein</fullName>
    </recommendedName>
</protein>
<gene>
    <name evidence="2" type="ORF">KY290_004405</name>
</gene>
<organism evidence="2 3">
    <name type="scientific">Solanum tuberosum</name>
    <name type="common">Potato</name>
    <dbReference type="NCBI Taxonomy" id="4113"/>
    <lineage>
        <taxon>Eukaryota</taxon>
        <taxon>Viridiplantae</taxon>
        <taxon>Streptophyta</taxon>
        <taxon>Embryophyta</taxon>
        <taxon>Tracheophyta</taxon>
        <taxon>Spermatophyta</taxon>
        <taxon>Magnoliopsida</taxon>
        <taxon>eudicotyledons</taxon>
        <taxon>Gunneridae</taxon>
        <taxon>Pentapetalae</taxon>
        <taxon>asterids</taxon>
        <taxon>lamiids</taxon>
        <taxon>Solanales</taxon>
        <taxon>Solanaceae</taxon>
        <taxon>Solanoideae</taxon>
        <taxon>Solaneae</taxon>
        <taxon>Solanum</taxon>
    </lineage>
</organism>
<evidence type="ECO:0000313" key="3">
    <source>
        <dbReference type="Proteomes" id="UP000826656"/>
    </source>
</evidence>
<reference evidence="2 3" key="1">
    <citation type="journal article" date="2021" name="bioRxiv">
        <title>Chromosome-scale and haplotype-resolved genome assembly of a tetraploid potato cultivar.</title>
        <authorList>
            <person name="Sun H."/>
            <person name="Jiao W.-B."/>
            <person name="Krause K."/>
            <person name="Campoy J.A."/>
            <person name="Goel M."/>
            <person name="Folz-Donahue K."/>
            <person name="Kukat C."/>
            <person name="Huettel B."/>
            <person name="Schneeberger K."/>
        </authorList>
    </citation>
    <scope>NUCLEOTIDE SEQUENCE [LARGE SCALE GENOMIC DNA]</scope>
    <source>
        <strain evidence="2">SolTubOtavaFocal</strain>
        <tissue evidence="2">Leaves</tissue>
    </source>
</reference>
<accession>A0ABQ7WVL7</accession>
<keyword evidence="3" id="KW-1185">Reference proteome</keyword>
<dbReference type="Pfam" id="PF03108">
    <property type="entry name" value="DBD_Tnp_Mut"/>
    <property type="match status" value="1"/>
</dbReference>
<feature type="domain" description="Zinc finger PMZ-type" evidence="1">
    <location>
        <begin position="259"/>
        <end position="281"/>
    </location>
</feature>
<dbReference type="SMART" id="SM00575">
    <property type="entry name" value="ZnF_PMZ"/>
    <property type="match status" value="1"/>
</dbReference>
<dbReference type="InterPro" id="IPR006564">
    <property type="entry name" value="Znf_PMZ"/>
</dbReference>
<dbReference type="PANTHER" id="PTHR31973">
    <property type="entry name" value="POLYPROTEIN, PUTATIVE-RELATED"/>
    <property type="match status" value="1"/>
</dbReference>
<evidence type="ECO:0000313" key="2">
    <source>
        <dbReference type="EMBL" id="KAH0784807.1"/>
    </source>
</evidence>
<dbReference type="Proteomes" id="UP000826656">
    <property type="component" value="Unassembled WGS sequence"/>
</dbReference>
<dbReference type="PANTHER" id="PTHR31973:SF189">
    <property type="entry name" value="TRANSPOSASE, MUDR, PLANT, MULE TRANSPOSASE DOMAIN PROTEIN-RELATED"/>
    <property type="match status" value="1"/>
</dbReference>
<dbReference type="EMBL" id="JAIVGD010000001">
    <property type="protein sequence ID" value="KAH0784807.1"/>
    <property type="molecule type" value="Genomic_DNA"/>
</dbReference>
<proteinExistence type="predicted"/>
<dbReference type="InterPro" id="IPR004332">
    <property type="entry name" value="Transposase_MuDR"/>
</dbReference>
<name>A0ABQ7WVL7_SOLTU</name>
<sequence>MEDMNVDLLFHHGGKWTLKPHLLYDERVVHVFAVDDNEEIVFAPNIINHSETYHVQCKYGTDAESESDDGLVDPTSDGEYDFDELELIKMQKNKEVNANLSHYKDLFLNMTFKNLDDARKTCNLYALATKKPLKVAKSDRKRLRYRCIEGCPFAILVSLDGKGLGYKLKTLKQEHNCEEALHNPRATTNTLSHYFKSKVQNNPKYCVRHVEANWMKRFRTGEMKKLMWWAAWCTYEEDFKDQLNALGALSEEAAKDLVKSWQLTGIPCPHAIKALRYKNIEPRDEISWWYTKEAYLKTYGAKLLPMRGEQFWQVLPEHAIIGQTTIL</sequence>